<name>A0A495VZI0_9PSEU</name>
<reference evidence="1 2" key="1">
    <citation type="submission" date="2018-10" db="EMBL/GenBank/DDBJ databases">
        <title>Sequencing the genomes of 1000 actinobacteria strains.</title>
        <authorList>
            <person name="Klenk H.-P."/>
        </authorList>
    </citation>
    <scope>NUCLEOTIDE SEQUENCE [LARGE SCALE GENOMIC DNA]</scope>
    <source>
        <strain evidence="1 2">DSM 43800</strain>
    </source>
</reference>
<accession>A0A495VZI0</accession>
<comment type="caution">
    <text evidence="1">The sequence shown here is derived from an EMBL/GenBank/DDBJ whole genome shotgun (WGS) entry which is preliminary data.</text>
</comment>
<dbReference type="Proteomes" id="UP000282084">
    <property type="component" value="Unassembled WGS sequence"/>
</dbReference>
<evidence type="ECO:0000313" key="1">
    <source>
        <dbReference type="EMBL" id="RKT54746.1"/>
    </source>
</evidence>
<protein>
    <submittedName>
        <fullName evidence="1">Uncharacterized protein</fullName>
    </submittedName>
</protein>
<organism evidence="1 2">
    <name type="scientific">Saccharothrix australiensis</name>
    <dbReference type="NCBI Taxonomy" id="2072"/>
    <lineage>
        <taxon>Bacteria</taxon>
        <taxon>Bacillati</taxon>
        <taxon>Actinomycetota</taxon>
        <taxon>Actinomycetes</taxon>
        <taxon>Pseudonocardiales</taxon>
        <taxon>Pseudonocardiaceae</taxon>
        <taxon>Saccharothrix</taxon>
    </lineage>
</organism>
<dbReference type="AlphaFoldDB" id="A0A495VZI0"/>
<keyword evidence="2" id="KW-1185">Reference proteome</keyword>
<dbReference type="RefSeq" id="WP_121006576.1">
    <property type="nucleotide sequence ID" value="NZ_RBXO01000001.1"/>
</dbReference>
<sequence length="81" mass="7768">MPGGAPTGGGSFTEPVVADARAPGGLVLFAPRLAAEPRHLASVLGVVPAADGDDRARGVHALLAAARAAVAAGAALVADYA</sequence>
<evidence type="ECO:0000313" key="2">
    <source>
        <dbReference type="Proteomes" id="UP000282084"/>
    </source>
</evidence>
<dbReference type="EMBL" id="RBXO01000001">
    <property type="protein sequence ID" value="RKT54746.1"/>
    <property type="molecule type" value="Genomic_DNA"/>
</dbReference>
<gene>
    <name evidence="1" type="ORF">C8E97_3394</name>
</gene>
<proteinExistence type="predicted"/>